<comment type="caution">
    <text evidence="3">The sequence shown here is derived from an EMBL/GenBank/DDBJ whole genome shotgun (WGS) entry which is preliminary data.</text>
</comment>
<keyword evidence="4" id="KW-1185">Reference proteome</keyword>
<evidence type="ECO:0000256" key="1">
    <source>
        <dbReference type="SAM" id="Coils"/>
    </source>
</evidence>
<protein>
    <recommendedName>
        <fullName evidence="5">Centrosomal protein of 85 kDa-like</fullName>
    </recommendedName>
</protein>
<dbReference type="PANTHER" id="PTHR31075:SF2">
    <property type="entry name" value="CENTROSOMAL PROTEIN OF 85 KDA-LIKE"/>
    <property type="match status" value="1"/>
</dbReference>
<dbReference type="EMBL" id="JAUPFM010000003">
    <property type="protein sequence ID" value="KAK2856604.1"/>
    <property type="molecule type" value="Genomic_DNA"/>
</dbReference>
<feature type="compositionally biased region" description="Polar residues" evidence="2">
    <location>
        <begin position="106"/>
        <end position="117"/>
    </location>
</feature>
<feature type="compositionally biased region" description="Low complexity" evidence="2">
    <location>
        <begin position="173"/>
        <end position="187"/>
    </location>
</feature>
<feature type="compositionally biased region" description="Polar residues" evidence="2">
    <location>
        <begin position="159"/>
        <end position="170"/>
    </location>
</feature>
<feature type="region of interest" description="Disordered" evidence="2">
    <location>
        <begin position="1"/>
        <end position="188"/>
    </location>
</feature>
<dbReference type="PANTHER" id="PTHR31075">
    <property type="entry name" value="CENTROSOMAL PROTEIN OF 85 KDA"/>
    <property type="match status" value="1"/>
</dbReference>
<feature type="compositionally biased region" description="Polar residues" evidence="2">
    <location>
        <begin position="34"/>
        <end position="44"/>
    </location>
</feature>
<dbReference type="Proteomes" id="UP001187415">
    <property type="component" value="Unassembled WGS sequence"/>
</dbReference>
<name>A0AA88NCP4_CHASR</name>
<evidence type="ECO:0000256" key="2">
    <source>
        <dbReference type="SAM" id="MobiDB-lite"/>
    </source>
</evidence>
<evidence type="ECO:0000313" key="4">
    <source>
        <dbReference type="Proteomes" id="UP001187415"/>
    </source>
</evidence>
<dbReference type="InterPro" id="IPR040210">
    <property type="entry name" value="Cep85/Cep85L"/>
</dbReference>
<feature type="region of interest" description="Disordered" evidence="2">
    <location>
        <begin position="643"/>
        <end position="664"/>
    </location>
</feature>
<feature type="coiled-coil region" evidence="1">
    <location>
        <begin position="376"/>
        <end position="403"/>
    </location>
</feature>
<organism evidence="3 4">
    <name type="scientific">Channa striata</name>
    <name type="common">Snakehead murrel</name>
    <name type="synonym">Ophicephalus striatus</name>
    <dbReference type="NCBI Taxonomy" id="64152"/>
    <lineage>
        <taxon>Eukaryota</taxon>
        <taxon>Metazoa</taxon>
        <taxon>Chordata</taxon>
        <taxon>Craniata</taxon>
        <taxon>Vertebrata</taxon>
        <taxon>Euteleostomi</taxon>
        <taxon>Actinopterygii</taxon>
        <taxon>Neopterygii</taxon>
        <taxon>Teleostei</taxon>
        <taxon>Neoteleostei</taxon>
        <taxon>Acanthomorphata</taxon>
        <taxon>Anabantaria</taxon>
        <taxon>Anabantiformes</taxon>
        <taxon>Channoidei</taxon>
        <taxon>Channidae</taxon>
        <taxon>Channa</taxon>
    </lineage>
</organism>
<dbReference type="AlphaFoldDB" id="A0AA88NCP4"/>
<reference evidence="3" key="1">
    <citation type="submission" date="2023-07" db="EMBL/GenBank/DDBJ databases">
        <title>Chromosome-level Genome Assembly of Striped Snakehead (Channa striata).</title>
        <authorList>
            <person name="Liu H."/>
        </authorList>
    </citation>
    <scope>NUCLEOTIDE SEQUENCE</scope>
    <source>
        <strain evidence="3">Gz</strain>
        <tissue evidence="3">Muscle</tissue>
    </source>
</reference>
<dbReference type="GO" id="GO:0005813">
    <property type="term" value="C:centrosome"/>
    <property type="evidence" value="ECO:0007669"/>
    <property type="project" value="TreeGrafter"/>
</dbReference>
<gene>
    <name evidence="3" type="ORF">Q5P01_005339</name>
</gene>
<proteinExistence type="predicted"/>
<evidence type="ECO:0000313" key="3">
    <source>
        <dbReference type="EMBL" id="KAK2856604.1"/>
    </source>
</evidence>
<feature type="coiled-coil region" evidence="1">
    <location>
        <begin position="460"/>
        <end position="552"/>
    </location>
</feature>
<keyword evidence="1" id="KW-0175">Coiled coil</keyword>
<feature type="compositionally biased region" description="Low complexity" evidence="2">
    <location>
        <begin position="651"/>
        <end position="664"/>
    </location>
</feature>
<sequence length="786" mass="87190">MWCRSDLEDGYESTKTGSSSGGSPGWVPGHDTAWHSNPPGSGSSICGGRRHSTVSDSGDTGIGTYCSDSVEDDSSSSTTPLSFHPLSQHHSGQDDDGIPIVHVKPSPSSLPNTSFPTPASPSGAGHWSRSCQLPMPAVSPLGAPSSLDMTDHQPIRKWSSLTKLSSGPEKSSTRTSGYQYSSGSQGSLDRSLRYGYRKEPLGSNVDLYLPLSSSLLYSSLLQRSPGAGPCYRYNHGSRPTGLDTGLSLSSALSSPVKHSSLDMNYSALPEAKLSRGGGQVYSLGLPTQGDSPLGHQADRGSPIQPAVRTQMWLTEQMEYRPKVEHGNELGTGLEGCGRDGASPWIQGHQQDPGLNQMLMGTSLPVNTLVKLKEGLLRQRELEIDRQKQQILQLHARIRENELRAQQVLQSHRGCFDDPYILNPKESAMRTPCKQPSDRLCCNEDFGRRLALAELEVLQMNEFFKQVTQKHTEDMKKLEEKIKTRDRYISSLKKKCQRESEQNREKQQRIETLETYLSDLPTLDEVQAQAQQQEEVQQKAKDLQETVSRLETSLEEGCALMKEKDVKIELQAQREKELIASVHSLQQKVQQCLADGVRLPMQDLKRLEEENTQLLKQQDHSTRLIEHQKEQIERLTSQLTATNTSLQKKRGLSPQQQSPQEESLVPPVPLQELQQVDEGLLAPPASHVEVPEVGRLLKEMSLCLLDLQALCSILAQRAQGKEPNLSLLLGMKSLSVSAEENDSKEAAEEELRYKLLEVGQLRSDIDELRKSMSERYAQYKGDNCVSQ</sequence>
<accession>A0AA88NCP4</accession>
<evidence type="ECO:0008006" key="5">
    <source>
        <dbReference type="Google" id="ProtNLM"/>
    </source>
</evidence>